<keyword evidence="10" id="KW-1185">Reference proteome</keyword>
<evidence type="ECO:0000313" key="9">
    <source>
        <dbReference type="EMBL" id="RPB20779.1"/>
    </source>
</evidence>
<dbReference type="InterPro" id="IPR039261">
    <property type="entry name" value="FNR_nucleotide-bd"/>
</dbReference>
<dbReference type="InParanoid" id="A0A3N4LH19"/>
<dbReference type="GO" id="GO:0005739">
    <property type="term" value="C:mitochondrion"/>
    <property type="evidence" value="ECO:0007669"/>
    <property type="project" value="TreeGrafter"/>
</dbReference>
<feature type="binding site" evidence="6">
    <location>
        <position position="268"/>
    </location>
    <ligand>
        <name>FAD</name>
        <dbReference type="ChEBI" id="CHEBI:57692"/>
    </ligand>
</feature>
<dbReference type="Proteomes" id="UP000267821">
    <property type="component" value="Unassembled WGS sequence"/>
</dbReference>
<gene>
    <name evidence="9" type="ORF">L211DRAFT_870358</name>
</gene>
<feature type="binding site" evidence="6">
    <location>
        <position position="267"/>
    </location>
    <ligand>
        <name>FAD</name>
        <dbReference type="ChEBI" id="CHEBI:57692"/>
    </ligand>
</feature>
<keyword evidence="5" id="KW-0560">Oxidoreductase</keyword>
<keyword evidence="4 6" id="KW-0274">FAD</keyword>
<dbReference type="EMBL" id="ML121567">
    <property type="protein sequence ID" value="RPB20779.1"/>
    <property type="molecule type" value="Genomic_DNA"/>
</dbReference>
<dbReference type="InterPro" id="IPR017927">
    <property type="entry name" value="FAD-bd_FR_type"/>
</dbReference>
<evidence type="ECO:0000256" key="1">
    <source>
        <dbReference type="ARBA" id="ARBA00001974"/>
    </source>
</evidence>
<comment type="similarity">
    <text evidence="2">Belongs to the flavoprotein pyridine nucleotide cytochrome reductase family.</text>
</comment>
<evidence type="ECO:0000256" key="5">
    <source>
        <dbReference type="ARBA" id="ARBA00023002"/>
    </source>
</evidence>
<organism evidence="9 10">
    <name type="scientific">Terfezia boudieri ATCC MYA-4762</name>
    <dbReference type="NCBI Taxonomy" id="1051890"/>
    <lineage>
        <taxon>Eukaryota</taxon>
        <taxon>Fungi</taxon>
        <taxon>Dikarya</taxon>
        <taxon>Ascomycota</taxon>
        <taxon>Pezizomycotina</taxon>
        <taxon>Pezizomycetes</taxon>
        <taxon>Pezizales</taxon>
        <taxon>Pezizaceae</taxon>
        <taxon>Terfezia</taxon>
    </lineage>
</organism>
<dbReference type="STRING" id="1051890.A0A3N4LH19"/>
<feature type="region of interest" description="Disordered" evidence="7">
    <location>
        <begin position="233"/>
        <end position="252"/>
    </location>
</feature>
<dbReference type="InterPro" id="IPR017938">
    <property type="entry name" value="Riboflavin_synthase-like_b-brl"/>
</dbReference>
<feature type="binding site" evidence="6">
    <location>
        <position position="258"/>
    </location>
    <ligand>
        <name>FAD</name>
        <dbReference type="ChEBI" id="CHEBI:57692"/>
    </ligand>
</feature>
<comment type="cofactor">
    <cofactor evidence="1 6">
        <name>FAD</name>
        <dbReference type="ChEBI" id="CHEBI:57692"/>
    </cofactor>
</comment>
<dbReference type="Gene3D" id="3.40.50.80">
    <property type="entry name" value="Nucleotide-binding domain of ferredoxin-NADP reductase (FNR) module"/>
    <property type="match status" value="1"/>
</dbReference>
<evidence type="ECO:0000313" key="10">
    <source>
        <dbReference type="Proteomes" id="UP000267821"/>
    </source>
</evidence>
<feature type="region of interest" description="Disordered" evidence="7">
    <location>
        <begin position="61"/>
        <end position="111"/>
    </location>
</feature>
<evidence type="ECO:0000256" key="4">
    <source>
        <dbReference type="ARBA" id="ARBA00022827"/>
    </source>
</evidence>
<evidence type="ECO:0000256" key="2">
    <source>
        <dbReference type="ARBA" id="ARBA00006105"/>
    </source>
</evidence>
<dbReference type="AlphaFoldDB" id="A0A3N4LH19"/>
<dbReference type="PROSITE" id="PS51384">
    <property type="entry name" value="FAD_FR"/>
    <property type="match status" value="1"/>
</dbReference>
<proteinExistence type="inferred from homology"/>
<evidence type="ECO:0000259" key="8">
    <source>
        <dbReference type="PROSITE" id="PS51384"/>
    </source>
</evidence>
<keyword evidence="3 6" id="KW-0285">Flavoprotein</keyword>
<accession>A0A3N4LH19</accession>
<dbReference type="Gene3D" id="2.40.30.10">
    <property type="entry name" value="Translation factors"/>
    <property type="match status" value="1"/>
</dbReference>
<dbReference type="SUPFAM" id="SSF52343">
    <property type="entry name" value="Ferredoxin reductase-like, C-terminal NADP-linked domain"/>
    <property type="match status" value="1"/>
</dbReference>
<dbReference type="PANTHER" id="PTHR19370:SF189">
    <property type="entry name" value="CYTOCHROME C MITOCHONDRIAL IMPORT FACTOR CYC2"/>
    <property type="match status" value="1"/>
</dbReference>
<feature type="binding site" evidence="6">
    <location>
        <position position="260"/>
    </location>
    <ligand>
        <name>FAD</name>
        <dbReference type="ChEBI" id="CHEBI:57692"/>
    </ligand>
</feature>
<sequence length="554" mass="61441">MIMLQSFATATTTFAQGGYRCARYTVPSIQRAVVYITASGPILPRPIRIPLTRYTGCTRCNSTITTTPLPPRTPESLQKSPRPPPPPPHSQPNDPDLKDEQPPPPPPKPRRVLPILTTLLFLTTGAYILFLPILHRNPSPNPNSTPTSHSHASLHPQKFSPWILVAREPCADPTLGASARSAIFTFRPARKIEAGRGGDGGEWDFSEWWGKGVWSVEVKQPELMVSRRYTPLPPDVGTAEREGQGEDGGEKGGELRMLIKEEEGGEVSRWLFGLPVGKVVGFRGPRWEWIAPASWSRQGKEDRNLDREGGKAVVFLAGGTGIAPAIQVFRAIIECEAKSSTPPNTNTTTDTTTDTTTKPHTSYTILWATRTPSDLPPSILHELTHLSQLAAKFNISLTLTPHIDSQARFITQADIQAALTPPELPHHNHHHPNTSLYAPSWGEWIKGFFFLGSAGKEEKEKKKSNVYVMHDPRDKYIFVSGPEGFVSYFAGEKGEDGESQGRVGGVVKEVVRWGREMERKALEGMRSEKEGIGEKVEEEGERGVRRARWFVWKL</sequence>
<feature type="compositionally biased region" description="Basic and acidic residues" evidence="7">
    <location>
        <begin position="238"/>
        <end position="252"/>
    </location>
</feature>
<dbReference type="InterPro" id="IPR001834">
    <property type="entry name" value="CBR-like"/>
</dbReference>
<evidence type="ECO:0000256" key="6">
    <source>
        <dbReference type="PIRSR" id="PIRSR601834-1"/>
    </source>
</evidence>
<evidence type="ECO:0000256" key="3">
    <source>
        <dbReference type="ARBA" id="ARBA00022630"/>
    </source>
</evidence>
<evidence type="ECO:0000256" key="7">
    <source>
        <dbReference type="SAM" id="MobiDB-lite"/>
    </source>
</evidence>
<feature type="compositionally biased region" description="Pro residues" evidence="7">
    <location>
        <begin position="81"/>
        <end position="90"/>
    </location>
</feature>
<dbReference type="OrthoDB" id="432685at2759"/>
<dbReference type="GO" id="GO:0016491">
    <property type="term" value="F:oxidoreductase activity"/>
    <property type="evidence" value="ECO:0007669"/>
    <property type="project" value="UniProtKB-KW"/>
</dbReference>
<protein>
    <recommendedName>
        <fullName evidence="8">FAD-binding FR-type domain-containing protein</fullName>
    </recommendedName>
</protein>
<dbReference type="PRINTS" id="PR00406">
    <property type="entry name" value="CYTB5RDTASE"/>
</dbReference>
<dbReference type="SUPFAM" id="SSF63380">
    <property type="entry name" value="Riboflavin synthase domain-like"/>
    <property type="match status" value="1"/>
</dbReference>
<dbReference type="PANTHER" id="PTHR19370">
    <property type="entry name" value="NADH-CYTOCHROME B5 REDUCTASE"/>
    <property type="match status" value="1"/>
</dbReference>
<reference evidence="9 10" key="1">
    <citation type="journal article" date="2018" name="Nat. Ecol. Evol.">
        <title>Pezizomycetes genomes reveal the molecular basis of ectomycorrhizal truffle lifestyle.</title>
        <authorList>
            <person name="Murat C."/>
            <person name="Payen T."/>
            <person name="Noel B."/>
            <person name="Kuo A."/>
            <person name="Morin E."/>
            <person name="Chen J."/>
            <person name="Kohler A."/>
            <person name="Krizsan K."/>
            <person name="Balestrini R."/>
            <person name="Da Silva C."/>
            <person name="Montanini B."/>
            <person name="Hainaut M."/>
            <person name="Levati E."/>
            <person name="Barry K.W."/>
            <person name="Belfiori B."/>
            <person name="Cichocki N."/>
            <person name="Clum A."/>
            <person name="Dockter R.B."/>
            <person name="Fauchery L."/>
            <person name="Guy J."/>
            <person name="Iotti M."/>
            <person name="Le Tacon F."/>
            <person name="Lindquist E.A."/>
            <person name="Lipzen A."/>
            <person name="Malagnac F."/>
            <person name="Mello A."/>
            <person name="Molinier V."/>
            <person name="Miyauchi S."/>
            <person name="Poulain J."/>
            <person name="Riccioni C."/>
            <person name="Rubini A."/>
            <person name="Sitrit Y."/>
            <person name="Splivallo R."/>
            <person name="Traeger S."/>
            <person name="Wang M."/>
            <person name="Zifcakova L."/>
            <person name="Wipf D."/>
            <person name="Zambonelli A."/>
            <person name="Paolocci F."/>
            <person name="Nowrousian M."/>
            <person name="Ottonello S."/>
            <person name="Baldrian P."/>
            <person name="Spatafora J.W."/>
            <person name="Henrissat B."/>
            <person name="Nagy L.G."/>
            <person name="Aury J.M."/>
            <person name="Wincker P."/>
            <person name="Grigoriev I.V."/>
            <person name="Bonfante P."/>
            <person name="Martin F.M."/>
        </authorList>
    </citation>
    <scope>NUCLEOTIDE SEQUENCE [LARGE SCALE GENOMIC DNA]</scope>
    <source>
        <strain evidence="9 10">ATCC MYA-4762</strain>
    </source>
</reference>
<name>A0A3N4LH19_9PEZI</name>
<feature type="domain" description="FAD-binding FR-type" evidence="8">
    <location>
        <begin position="157"/>
        <end position="292"/>
    </location>
</feature>